<feature type="compositionally biased region" description="Basic and acidic residues" evidence="6">
    <location>
        <begin position="319"/>
        <end position="339"/>
    </location>
</feature>
<dbReference type="InterPro" id="IPR025944">
    <property type="entry name" value="Sigma_54_int_dom_CS"/>
</dbReference>
<name>A0A839IS34_9GAMM</name>
<dbReference type="PROSITE" id="PS00676">
    <property type="entry name" value="SIGMA54_INTERACT_2"/>
    <property type="match status" value="1"/>
</dbReference>
<dbReference type="Gene3D" id="3.30.450.40">
    <property type="match status" value="1"/>
</dbReference>
<dbReference type="AlphaFoldDB" id="A0A839IS34"/>
<dbReference type="InterPro" id="IPR002078">
    <property type="entry name" value="Sigma_54_int"/>
</dbReference>
<gene>
    <name evidence="8" type="ORF">H4O21_12165</name>
</gene>
<reference evidence="8 9" key="1">
    <citation type="submission" date="2020-08" db="EMBL/GenBank/DDBJ databases">
        <title>Oceanospirillum sp. nov. isolated from marine sediment.</title>
        <authorList>
            <person name="Ji X."/>
        </authorList>
    </citation>
    <scope>NUCLEOTIDE SEQUENCE [LARGE SCALE GENOMIC DNA]</scope>
    <source>
        <strain evidence="8 9">D5</strain>
    </source>
</reference>
<dbReference type="InterPro" id="IPR025943">
    <property type="entry name" value="Sigma_54_int_dom_ATP-bd_2"/>
</dbReference>
<dbReference type="SUPFAM" id="SSF55781">
    <property type="entry name" value="GAF domain-like"/>
    <property type="match status" value="1"/>
</dbReference>
<dbReference type="SUPFAM" id="SSF55785">
    <property type="entry name" value="PYP-like sensor domain (PAS domain)"/>
    <property type="match status" value="1"/>
</dbReference>
<feature type="domain" description="Sigma-54 factor interaction" evidence="7">
    <location>
        <begin position="350"/>
        <end position="577"/>
    </location>
</feature>
<dbReference type="GO" id="GO:0005524">
    <property type="term" value="F:ATP binding"/>
    <property type="evidence" value="ECO:0007669"/>
    <property type="project" value="UniProtKB-KW"/>
</dbReference>
<dbReference type="Proteomes" id="UP000565262">
    <property type="component" value="Unassembled WGS sequence"/>
</dbReference>
<keyword evidence="2" id="KW-0067">ATP-binding</keyword>
<proteinExistence type="predicted"/>
<dbReference type="InterPro" id="IPR025662">
    <property type="entry name" value="Sigma_54_int_dom_ATP-bd_1"/>
</dbReference>
<dbReference type="InterPro" id="IPR029016">
    <property type="entry name" value="GAF-like_dom_sf"/>
</dbReference>
<feature type="region of interest" description="Disordered" evidence="6">
    <location>
        <begin position="319"/>
        <end position="341"/>
    </location>
</feature>
<dbReference type="GO" id="GO:0043565">
    <property type="term" value="F:sequence-specific DNA binding"/>
    <property type="evidence" value="ECO:0007669"/>
    <property type="project" value="InterPro"/>
</dbReference>
<accession>A0A839IS34</accession>
<dbReference type="InterPro" id="IPR003018">
    <property type="entry name" value="GAF"/>
</dbReference>
<dbReference type="Gene3D" id="1.10.10.60">
    <property type="entry name" value="Homeodomain-like"/>
    <property type="match status" value="1"/>
</dbReference>
<dbReference type="SUPFAM" id="SSF52540">
    <property type="entry name" value="P-loop containing nucleoside triphosphate hydrolases"/>
    <property type="match status" value="1"/>
</dbReference>
<dbReference type="InterPro" id="IPR027417">
    <property type="entry name" value="P-loop_NTPase"/>
</dbReference>
<evidence type="ECO:0000313" key="9">
    <source>
        <dbReference type="Proteomes" id="UP000565262"/>
    </source>
</evidence>
<dbReference type="SUPFAM" id="SSF46689">
    <property type="entry name" value="Homeodomain-like"/>
    <property type="match status" value="1"/>
</dbReference>
<dbReference type="InterPro" id="IPR000014">
    <property type="entry name" value="PAS"/>
</dbReference>
<keyword evidence="1" id="KW-0547">Nucleotide-binding</keyword>
<dbReference type="CDD" id="cd00009">
    <property type="entry name" value="AAA"/>
    <property type="match status" value="1"/>
</dbReference>
<evidence type="ECO:0000259" key="7">
    <source>
        <dbReference type="PROSITE" id="PS50045"/>
    </source>
</evidence>
<dbReference type="PANTHER" id="PTHR32071:SF77">
    <property type="entry name" value="TRANSCRIPTIONAL REGULATORY PROTEIN"/>
    <property type="match status" value="1"/>
</dbReference>
<dbReference type="SMART" id="SM00091">
    <property type="entry name" value="PAS"/>
    <property type="match status" value="1"/>
</dbReference>
<evidence type="ECO:0000256" key="4">
    <source>
        <dbReference type="ARBA" id="ARBA00023125"/>
    </source>
</evidence>
<dbReference type="Gene3D" id="3.30.450.20">
    <property type="entry name" value="PAS domain"/>
    <property type="match status" value="1"/>
</dbReference>
<dbReference type="RefSeq" id="WP_182809142.1">
    <property type="nucleotide sequence ID" value="NZ_JACJFM010000014.1"/>
</dbReference>
<dbReference type="InterPro" id="IPR002197">
    <property type="entry name" value="HTH_Fis"/>
</dbReference>
<dbReference type="PANTHER" id="PTHR32071">
    <property type="entry name" value="TRANSCRIPTIONAL REGULATORY PROTEIN"/>
    <property type="match status" value="1"/>
</dbReference>
<dbReference type="Pfam" id="PF25601">
    <property type="entry name" value="AAA_lid_14"/>
    <property type="match status" value="1"/>
</dbReference>
<comment type="caution">
    <text evidence="8">The sequence shown here is derived from an EMBL/GenBank/DDBJ whole genome shotgun (WGS) entry which is preliminary data.</text>
</comment>
<dbReference type="SMART" id="SM00382">
    <property type="entry name" value="AAA"/>
    <property type="match status" value="1"/>
</dbReference>
<evidence type="ECO:0000256" key="2">
    <source>
        <dbReference type="ARBA" id="ARBA00022840"/>
    </source>
</evidence>
<protein>
    <submittedName>
        <fullName evidence="8">Sigma-54-dependent Fis family transcriptional regulator</fullName>
    </submittedName>
</protein>
<evidence type="ECO:0000256" key="1">
    <source>
        <dbReference type="ARBA" id="ARBA00022741"/>
    </source>
</evidence>
<dbReference type="CDD" id="cd00130">
    <property type="entry name" value="PAS"/>
    <property type="match status" value="1"/>
</dbReference>
<dbReference type="PRINTS" id="PR01590">
    <property type="entry name" value="HTHFIS"/>
</dbReference>
<dbReference type="Gene3D" id="3.40.50.300">
    <property type="entry name" value="P-loop containing nucleotide triphosphate hydrolases"/>
    <property type="match status" value="1"/>
</dbReference>
<evidence type="ECO:0000256" key="6">
    <source>
        <dbReference type="SAM" id="MobiDB-lite"/>
    </source>
</evidence>
<evidence type="ECO:0000313" key="8">
    <source>
        <dbReference type="EMBL" id="MBB1487362.1"/>
    </source>
</evidence>
<dbReference type="InterPro" id="IPR035965">
    <property type="entry name" value="PAS-like_dom_sf"/>
</dbReference>
<dbReference type="Pfam" id="PF00158">
    <property type="entry name" value="Sigma54_activat"/>
    <property type="match status" value="1"/>
</dbReference>
<dbReference type="InterPro" id="IPR009057">
    <property type="entry name" value="Homeodomain-like_sf"/>
</dbReference>
<keyword evidence="9" id="KW-1185">Reference proteome</keyword>
<dbReference type="FunFam" id="3.40.50.300:FF:000006">
    <property type="entry name" value="DNA-binding transcriptional regulator NtrC"/>
    <property type="match status" value="1"/>
</dbReference>
<dbReference type="GO" id="GO:0006355">
    <property type="term" value="P:regulation of DNA-templated transcription"/>
    <property type="evidence" value="ECO:0007669"/>
    <property type="project" value="InterPro"/>
</dbReference>
<dbReference type="Gene3D" id="1.10.8.60">
    <property type="match status" value="1"/>
</dbReference>
<evidence type="ECO:0000256" key="5">
    <source>
        <dbReference type="ARBA" id="ARBA00023163"/>
    </source>
</evidence>
<dbReference type="PROSITE" id="PS00688">
    <property type="entry name" value="SIGMA54_INTERACT_3"/>
    <property type="match status" value="1"/>
</dbReference>
<keyword evidence="4" id="KW-0238">DNA-binding</keyword>
<evidence type="ECO:0000256" key="3">
    <source>
        <dbReference type="ARBA" id="ARBA00023015"/>
    </source>
</evidence>
<dbReference type="PROSITE" id="PS50045">
    <property type="entry name" value="SIGMA54_INTERACT_4"/>
    <property type="match status" value="1"/>
</dbReference>
<dbReference type="Pfam" id="PF02954">
    <property type="entry name" value="HTH_8"/>
    <property type="match status" value="1"/>
</dbReference>
<sequence length="692" mass="76840">MNPIADNSDRSIDLARQHLLRDGQVSRQFLRSEIAHSWQRSVDAGLSCASPLEPENLSQSSLNDLKEQHRPLIEAAHPEIKQLAEYFSSVGGLVMLADADATILSVTGDKRHLDSQTRYALAEGASWCEEIRGTNALGTAVIDRSAVMINGNEHFLDSVGYLSCCSAPVTNAEGEVIGVLDLTSLVDNQKLPPNLSLVRQGVRAIENRMFSSRFRQQVILSVHSRPEYLRSSWQGMIALDLDGIIRAANDQLCQLLQRNRKELTGRSLERIFGIRPEQLLNDIRRKGRGVLRGLSGDFCCELLHFPDNQPLILPENRPARETKHRKADAGHKQSDELHSPNKALPELSEFAGQEPSLIKGVRMGSRALAHELPVLIQGETGTGKEVIARALRNDSRRRHQPFVAVNCAAIPEGLIESELFGYQEGAFTGSRKGGMTGRLQQANGGTLFLDEIGDMPLALQARLLRVLQERTIAPLGAGQEIALDIAVICASHRDLKQRVAEGLFREDLYYRLNGVCIRLPAFRNRADKASFIRGFLRQLTPDGQDISLDPELLHQLLIYPWPGNIRQLETTLRVAIAFMEPDESTITTEHLSDDFLDELSSRTAGTDKSSSETAVVQYADITQTTGLSSKAAEKEYERASRYHQSDLKAGEEGVIRQALMHHEGNISASARSLGISRATLYRKMRQYDLMRS</sequence>
<dbReference type="EMBL" id="JACJFM010000014">
    <property type="protein sequence ID" value="MBB1487362.1"/>
    <property type="molecule type" value="Genomic_DNA"/>
</dbReference>
<organism evidence="8 9">
    <name type="scientific">Oceanospirillum sediminis</name>
    <dbReference type="NCBI Taxonomy" id="2760088"/>
    <lineage>
        <taxon>Bacteria</taxon>
        <taxon>Pseudomonadati</taxon>
        <taxon>Pseudomonadota</taxon>
        <taxon>Gammaproteobacteria</taxon>
        <taxon>Oceanospirillales</taxon>
        <taxon>Oceanospirillaceae</taxon>
        <taxon>Oceanospirillum</taxon>
    </lineage>
</organism>
<dbReference type="InterPro" id="IPR058031">
    <property type="entry name" value="AAA_lid_NorR"/>
</dbReference>
<keyword evidence="3" id="KW-0805">Transcription regulation</keyword>
<keyword evidence="5" id="KW-0804">Transcription</keyword>
<dbReference type="PROSITE" id="PS00675">
    <property type="entry name" value="SIGMA54_INTERACT_1"/>
    <property type="match status" value="1"/>
</dbReference>
<dbReference type="InterPro" id="IPR003593">
    <property type="entry name" value="AAA+_ATPase"/>
</dbReference>
<dbReference type="Pfam" id="PF01590">
    <property type="entry name" value="GAF"/>
    <property type="match status" value="1"/>
</dbReference>